<dbReference type="EMBL" id="LAZR01002286">
    <property type="protein sequence ID" value="KKN31982.1"/>
    <property type="molecule type" value="Genomic_DNA"/>
</dbReference>
<dbReference type="AlphaFoldDB" id="A0A0F9Q4V8"/>
<dbReference type="Gene3D" id="3.20.20.70">
    <property type="entry name" value="Aldolase class I"/>
    <property type="match status" value="1"/>
</dbReference>
<dbReference type="InterPro" id="IPR013785">
    <property type="entry name" value="Aldolase_TIM"/>
</dbReference>
<dbReference type="SUPFAM" id="SSF51395">
    <property type="entry name" value="FMN-linked oxidoreductases"/>
    <property type="match status" value="1"/>
</dbReference>
<name>A0A0F9Q4V8_9ZZZZ</name>
<protein>
    <recommendedName>
        <fullName evidence="2">NADH:flavin oxidoreductase/NADH oxidase N-terminal domain-containing protein</fullName>
    </recommendedName>
</protein>
<organism evidence="1">
    <name type="scientific">marine sediment metagenome</name>
    <dbReference type="NCBI Taxonomy" id="412755"/>
    <lineage>
        <taxon>unclassified sequences</taxon>
        <taxon>metagenomes</taxon>
        <taxon>ecological metagenomes</taxon>
    </lineage>
</organism>
<comment type="caution">
    <text evidence="1">The sequence shown here is derived from an EMBL/GenBank/DDBJ whole genome shotgun (WGS) entry which is preliminary data.</text>
</comment>
<accession>A0A0F9Q4V8</accession>
<reference evidence="1" key="1">
    <citation type="journal article" date="2015" name="Nature">
        <title>Complex archaea that bridge the gap between prokaryotes and eukaryotes.</title>
        <authorList>
            <person name="Spang A."/>
            <person name="Saw J.H."/>
            <person name="Jorgensen S.L."/>
            <person name="Zaremba-Niedzwiedzka K."/>
            <person name="Martijn J."/>
            <person name="Lind A.E."/>
            <person name="van Eijk R."/>
            <person name="Schleper C."/>
            <person name="Guy L."/>
            <person name="Ettema T.J."/>
        </authorList>
    </citation>
    <scope>NUCLEOTIDE SEQUENCE</scope>
</reference>
<gene>
    <name evidence="1" type="ORF">LCGC14_0818390</name>
</gene>
<proteinExistence type="predicted"/>
<evidence type="ECO:0000313" key="1">
    <source>
        <dbReference type="EMBL" id="KKN31982.1"/>
    </source>
</evidence>
<sequence>MRCITIELKFLFSSGKIDNVSIKNRLVRSATWESRATKDGYVTDSLINFYEDLII</sequence>
<evidence type="ECO:0008006" key="2">
    <source>
        <dbReference type="Google" id="ProtNLM"/>
    </source>
</evidence>